<accession>A0ABS2Z2S7</accession>
<feature type="non-terminal residue" evidence="7">
    <location>
        <position position="1"/>
    </location>
</feature>
<evidence type="ECO:0000259" key="6">
    <source>
        <dbReference type="PROSITE" id="PS50039"/>
    </source>
</evidence>
<keyword evidence="8" id="KW-1185">Reference proteome</keyword>
<keyword evidence="3" id="KW-0804">Transcription</keyword>
<dbReference type="SMART" id="SM00339">
    <property type="entry name" value="FH"/>
    <property type="match status" value="1"/>
</dbReference>
<dbReference type="EMBL" id="JAAWVN010021108">
    <property type="protein sequence ID" value="MBN3293345.1"/>
    <property type="molecule type" value="Genomic_DNA"/>
</dbReference>
<dbReference type="InterPro" id="IPR052328">
    <property type="entry name" value="FOX_transcription_regulators"/>
</dbReference>
<organism evidence="7 8">
    <name type="scientific">Polypterus senegalus</name>
    <name type="common">Senegal bichir</name>
    <dbReference type="NCBI Taxonomy" id="55291"/>
    <lineage>
        <taxon>Eukaryota</taxon>
        <taxon>Metazoa</taxon>
        <taxon>Chordata</taxon>
        <taxon>Craniata</taxon>
        <taxon>Vertebrata</taxon>
        <taxon>Euteleostomi</taxon>
        <taxon>Actinopterygii</taxon>
        <taxon>Polypteriformes</taxon>
        <taxon>Polypteridae</taxon>
        <taxon>Polypterus</taxon>
    </lineage>
</organism>
<feature type="non-terminal residue" evidence="7">
    <location>
        <position position="325"/>
    </location>
</feature>
<evidence type="ECO:0000313" key="7">
    <source>
        <dbReference type="EMBL" id="MBN3293345.1"/>
    </source>
</evidence>
<keyword evidence="2 5" id="KW-0238">DNA-binding</keyword>
<evidence type="ECO:0000256" key="1">
    <source>
        <dbReference type="ARBA" id="ARBA00023015"/>
    </source>
</evidence>
<dbReference type="SUPFAM" id="SSF46785">
    <property type="entry name" value="Winged helix' DNA-binding domain"/>
    <property type="match status" value="1"/>
</dbReference>
<evidence type="ECO:0000256" key="4">
    <source>
        <dbReference type="ARBA" id="ARBA00023242"/>
    </source>
</evidence>
<dbReference type="PROSITE" id="PS50039">
    <property type="entry name" value="FORK_HEAD_3"/>
    <property type="match status" value="1"/>
</dbReference>
<dbReference type="Proteomes" id="UP001166052">
    <property type="component" value="Unassembled WGS sequence"/>
</dbReference>
<evidence type="ECO:0000256" key="3">
    <source>
        <dbReference type="ARBA" id="ARBA00023163"/>
    </source>
</evidence>
<dbReference type="PRINTS" id="PR00053">
    <property type="entry name" value="FORKHEAD"/>
</dbReference>
<dbReference type="InterPro" id="IPR036388">
    <property type="entry name" value="WH-like_DNA-bd_sf"/>
</dbReference>
<gene>
    <name evidence="7" type="primary">Foxn5</name>
    <name evidence="7" type="ORF">GTO92_0004998</name>
</gene>
<dbReference type="PANTHER" id="PTHR46789:SF2">
    <property type="entry name" value="FORKHEAD BOX PROTEIN R2"/>
    <property type="match status" value="1"/>
</dbReference>
<comment type="subcellular location">
    <subcellularLocation>
        <location evidence="5">Nucleus</location>
    </subcellularLocation>
</comment>
<evidence type="ECO:0000313" key="8">
    <source>
        <dbReference type="Proteomes" id="UP001166052"/>
    </source>
</evidence>
<dbReference type="InterPro" id="IPR001766">
    <property type="entry name" value="Fork_head_dom"/>
</dbReference>
<proteinExistence type="predicted"/>
<dbReference type="Pfam" id="PF00250">
    <property type="entry name" value="Forkhead"/>
    <property type="match status" value="1"/>
</dbReference>
<dbReference type="CDD" id="cd20036">
    <property type="entry name" value="FH_FOXR"/>
    <property type="match status" value="1"/>
</dbReference>
<evidence type="ECO:0000256" key="5">
    <source>
        <dbReference type="PROSITE-ProRule" id="PRU00089"/>
    </source>
</evidence>
<keyword evidence="4 5" id="KW-0539">Nucleus</keyword>
<dbReference type="Gene3D" id="1.10.10.10">
    <property type="entry name" value="Winged helix-like DNA-binding domain superfamily/Winged helix DNA-binding domain"/>
    <property type="match status" value="1"/>
</dbReference>
<reference evidence="7" key="1">
    <citation type="journal article" date="2021" name="Cell">
        <title>Tracing the genetic footprints of vertebrate landing in non-teleost ray-finned fishes.</title>
        <authorList>
            <person name="Bi X."/>
            <person name="Wang K."/>
            <person name="Yang L."/>
            <person name="Pan H."/>
            <person name="Jiang H."/>
            <person name="Wei Q."/>
            <person name="Fang M."/>
            <person name="Yu H."/>
            <person name="Zhu C."/>
            <person name="Cai Y."/>
            <person name="He Y."/>
            <person name="Gan X."/>
            <person name="Zeng H."/>
            <person name="Yu D."/>
            <person name="Zhu Y."/>
            <person name="Jiang H."/>
            <person name="Qiu Q."/>
            <person name="Yang H."/>
            <person name="Zhang Y.E."/>
            <person name="Wang W."/>
            <person name="Zhu M."/>
            <person name="He S."/>
            <person name="Zhang G."/>
        </authorList>
    </citation>
    <scope>NUCLEOTIDE SEQUENCE</scope>
    <source>
        <strain evidence="7">Bchr_001</strain>
    </source>
</reference>
<sequence length="325" mass="37912">MFLRFEEWTRCGRLHLRTCLTDWDMNEELNLSTTTDQFCTDEKLNEEYLTRWHFFRSPRYTSCGLEEDEIKLSGDTEEPPFKPSLWLMVDPKLACSIQYPNMSLPMSDAQRCTLPYTESQPLSPPLTPLPTTQILKGPDWILEETFISASSCTECMFTEGDDDTSDAQIRAVKSRCTPKVKTKRRGPRMSKSRRLHERILLEKGGWLRPPVNYCILIAMALNCSKNGSLNVQQIYNFMREHFPFFRTAPDGWKNTIRHNLCFSHSFAKTPQQVCNQGKRKSCLWRLTLDGRFRLRQEIHALSDGSFEMLRRSMTDPDLVNNLFQL</sequence>
<feature type="domain" description="Fork-head" evidence="6">
    <location>
        <begin position="208"/>
        <end position="311"/>
    </location>
</feature>
<comment type="caution">
    <text evidence="7">The sequence shown here is derived from an EMBL/GenBank/DDBJ whole genome shotgun (WGS) entry which is preliminary data.</text>
</comment>
<protein>
    <submittedName>
        <fullName evidence="7">FOXN5 protein</fullName>
    </submittedName>
</protein>
<feature type="DNA-binding region" description="Fork-head" evidence="5">
    <location>
        <begin position="208"/>
        <end position="311"/>
    </location>
</feature>
<name>A0ABS2Z2S7_POLSE</name>
<keyword evidence="1" id="KW-0805">Transcription regulation</keyword>
<dbReference type="InterPro" id="IPR036390">
    <property type="entry name" value="WH_DNA-bd_sf"/>
</dbReference>
<evidence type="ECO:0000256" key="2">
    <source>
        <dbReference type="ARBA" id="ARBA00023125"/>
    </source>
</evidence>
<dbReference type="PANTHER" id="PTHR46789">
    <property type="entry name" value="FORKHEAD BOX PROTEIN R1"/>
    <property type="match status" value="1"/>
</dbReference>